<dbReference type="SUPFAM" id="SSF56784">
    <property type="entry name" value="HAD-like"/>
    <property type="match status" value="1"/>
</dbReference>
<reference evidence="3 4" key="1">
    <citation type="submission" date="2015-09" db="EMBL/GenBank/DDBJ databases">
        <title>Host preference determinants of Valsa canker pathogens revealed by comparative genomics.</title>
        <authorList>
            <person name="Yin Z."/>
            <person name="Huang L."/>
        </authorList>
    </citation>
    <scope>NUCLEOTIDE SEQUENCE [LARGE SCALE GENOMIC DNA]</scope>
    <source>
        <strain evidence="3 4">YSFL</strain>
    </source>
</reference>
<protein>
    <recommendedName>
        <fullName evidence="5">Haloacid dehalogenase, type II</fullName>
    </recommendedName>
</protein>
<evidence type="ECO:0000313" key="3">
    <source>
        <dbReference type="EMBL" id="ROV99358.1"/>
    </source>
</evidence>
<dbReference type="Pfam" id="PF00702">
    <property type="entry name" value="Hydrolase"/>
    <property type="match status" value="1"/>
</dbReference>
<dbReference type="PANTHER" id="PTHR43316:SF9">
    <property type="entry name" value="ACID DEHALOGENASE, PUTATIVE (AFU_ORTHOLOGUE AFUA_6G14460)-RELATED"/>
    <property type="match status" value="1"/>
</dbReference>
<keyword evidence="2" id="KW-0472">Membrane</keyword>
<dbReference type="Proteomes" id="UP000284375">
    <property type="component" value="Unassembled WGS sequence"/>
</dbReference>
<evidence type="ECO:0000256" key="1">
    <source>
        <dbReference type="ARBA" id="ARBA00022801"/>
    </source>
</evidence>
<accession>A0A423W7N0</accession>
<keyword evidence="1" id="KW-0378">Hydrolase</keyword>
<dbReference type="InterPro" id="IPR051540">
    <property type="entry name" value="S-2-haloacid_dehalogenase"/>
</dbReference>
<dbReference type="InterPro" id="IPR023214">
    <property type="entry name" value="HAD_sf"/>
</dbReference>
<gene>
    <name evidence="3" type="ORF">VSDG_03877</name>
</gene>
<dbReference type="GO" id="GO:0016787">
    <property type="term" value="F:hydrolase activity"/>
    <property type="evidence" value="ECO:0007669"/>
    <property type="project" value="UniProtKB-KW"/>
</dbReference>
<dbReference type="PANTHER" id="PTHR43316">
    <property type="entry name" value="HYDROLASE, HALOACID DELAHOGENASE-RELATED"/>
    <property type="match status" value="1"/>
</dbReference>
<name>A0A423W7N0_CYTCH</name>
<evidence type="ECO:0008006" key="5">
    <source>
        <dbReference type="Google" id="ProtNLM"/>
    </source>
</evidence>
<dbReference type="OrthoDB" id="444127at2759"/>
<evidence type="ECO:0000256" key="2">
    <source>
        <dbReference type="SAM" id="Phobius"/>
    </source>
</evidence>
<keyword evidence="2" id="KW-1133">Transmembrane helix</keyword>
<comment type="caution">
    <text evidence="3">The sequence shown here is derived from an EMBL/GenBank/DDBJ whole genome shotgun (WGS) entry which is preliminary data.</text>
</comment>
<proteinExistence type="predicted"/>
<keyword evidence="4" id="KW-1185">Reference proteome</keyword>
<dbReference type="EMBL" id="LJZO01000011">
    <property type="protein sequence ID" value="ROV99358.1"/>
    <property type="molecule type" value="Genomic_DNA"/>
</dbReference>
<dbReference type="InterPro" id="IPR036412">
    <property type="entry name" value="HAD-like_sf"/>
</dbReference>
<dbReference type="Gene3D" id="3.40.50.1000">
    <property type="entry name" value="HAD superfamily/HAD-like"/>
    <property type="match status" value="1"/>
</dbReference>
<sequence length="350" mass="38624">MAQENNTGDLTRFKALSFDCYSTLINWEPSMIQALQPIITKLPSDHPYVKDNQLALQRFDKFSYTLEHEQPTLKYDLNLIAAMKKLAAEVGVADALTDDDLQVMAKGPGRWPAFPDTVEGLKTLKKHYKLIILSNVDNANVAATTSGALGGVPFDAVYTAEDIGSYKPSRANFEYLFRHARDDLGVDVDAGELLHVARSLRVDHTAAKAIGFKSCWISRGGDKKGGQGIGGDYEKLVGNGEVSFQWQFDTIGDFAAEVARQFGDDKAWGKDLQPRPQVIQCQIRPLFPCLCGSHVGFSHAKCQVVELGERLSEVLSACLIISIIVIGIININIIIIQFFWKCVDLVLGIF</sequence>
<dbReference type="AlphaFoldDB" id="A0A423W7N0"/>
<feature type="transmembrane region" description="Helical" evidence="2">
    <location>
        <begin position="314"/>
        <end position="340"/>
    </location>
</feature>
<evidence type="ECO:0000313" key="4">
    <source>
        <dbReference type="Proteomes" id="UP000284375"/>
    </source>
</evidence>
<keyword evidence="2" id="KW-0812">Transmembrane</keyword>
<organism evidence="3 4">
    <name type="scientific">Cytospora chrysosperma</name>
    <name type="common">Cytospora canker fungus</name>
    <name type="synonym">Sphaeria chrysosperma</name>
    <dbReference type="NCBI Taxonomy" id="252740"/>
    <lineage>
        <taxon>Eukaryota</taxon>
        <taxon>Fungi</taxon>
        <taxon>Dikarya</taxon>
        <taxon>Ascomycota</taxon>
        <taxon>Pezizomycotina</taxon>
        <taxon>Sordariomycetes</taxon>
        <taxon>Sordariomycetidae</taxon>
        <taxon>Diaporthales</taxon>
        <taxon>Cytosporaceae</taxon>
        <taxon>Cytospora</taxon>
    </lineage>
</organism>
<dbReference type="Gene3D" id="1.10.150.750">
    <property type="match status" value="1"/>
</dbReference>